<dbReference type="InParanoid" id="A0A0C9ZTQ5"/>
<dbReference type="STRING" id="930992.A0A0C9ZTQ5"/>
<accession>A0A0C9ZTQ5</accession>
<keyword evidence="3" id="KW-1185">Reference proteome</keyword>
<dbReference type="EMBL" id="KN836139">
    <property type="protein sequence ID" value="KIK32711.1"/>
    <property type="molecule type" value="Genomic_DNA"/>
</dbReference>
<feature type="region of interest" description="Disordered" evidence="1">
    <location>
        <begin position="199"/>
        <end position="220"/>
    </location>
</feature>
<evidence type="ECO:0000313" key="2">
    <source>
        <dbReference type="EMBL" id="KIK32711.1"/>
    </source>
</evidence>
<dbReference type="OrthoDB" id="3267098at2759"/>
<dbReference type="AlphaFoldDB" id="A0A0C9ZTQ5"/>
<gene>
    <name evidence="2" type="ORF">CY34DRAFT_18855</name>
</gene>
<feature type="region of interest" description="Disordered" evidence="1">
    <location>
        <begin position="140"/>
        <end position="186"/>
    </location>
</feature>
<sequence>MTLSREEGEHKHPFWYAHVLRAFHIQVLHTGPQARNRSPQTLEVLWVGFVPTTDDDAFGFLDPSFVIRGCHLIPAFAEGRSDALLRRGPSLARFEEEVDDWVYFYVNIFADRDMFAHFVGFGVGHEVQYDSSAIKHHSHEYLEGSESEDDDSNSESTTGSDIMMDSDSEGDLDAERTPRGNDLDEDIIEELENVECECIDGESDFDLDSEPDLEFDEDVDDLEDLYRF</sequence>
<organism evidence="2 3">
    <name type="scientific">Suillus luteus UH-Slu-Lm8-n1</name>
    <dbReference type="NCBI Taxonomy" id="930992"/>
    <lineage>
        <taxon>Eukaryota</taxon>
        <taxon>Fungi</taxon>
        <taxon>Dikarya</taxon>
        <taxon>Basidiomycota</taxon>
        <taxon>Agaricomycotina</taxon>
        <taxon>Agaricomycetes</taxon>
        <taxon>Agaricomycetidae</taxon>
        <taxon>Boletales</taxon>
        <taxon>Suillineae</taxon>
        <taxon>Suillaceae</taxon>
        <taxon>Suillus</taxon>
    </lineage>
</organism>
<reference evidence="3" key="2">
    <citation type="submission" date="2015-01" db="EMBL/GenBank/DDBJ databases">
        <title>Evolutionary Origins and Diversification of the Mycorrhizal Mutualists.</title>
        <authorList>
            <consortium name="DOE Joint Genome Institute"/>
            <consortium name="Mycorrhizal Genomics Consortium"/>
            <person name="Kohler A."/>
            <person name="Kuo A."/>
            <person name="Nagy L.G."/>
            <person name="Floudas D."/>
            <person name="Copeland A."/>
            <person name="Barry K.W."/>
            <person name="Cichocki N."/>
            <person name="Veneault-Fourrey C."/>
            <person name="LaButti K."/>
            <person name="Lindquist E.A."/>
            <person name="Lipzen A."/>
            <person name="Lundell T."/>
            <person name="Morin E."/>
            <person name="Murat C."/>
            <person name="Riley R."/>
            <person name="Ohm R."/>
            <person name="Sun H."/>
            <person name="Tunlid A."/>
            <person name="Henrissat B."/>
            <person name="Grigoriev I.V."/>
            <person name="Hibbett D.S."/>
            <person name="Martin F."/>
        </authorList>
    </citation>
    <scope>NUCLEOTIDE SEQUENCE [LARGE SCALE GENOMIC DNA]</scope>
    <source>
        <strain evidence="3">UH-Slu-Lm8-n1</strain>
    </source>
</reference>
<dbReference type="Proteomes" id="UP000054485">
    <property type="component" value="Unassembled WGS sequence"/>
</dbReference>
<protein>
    <submittedName>
        <fullName evidence="2">Uncharacterized protein</fullName>
    </submittedName>
</protein>
<feature type="compositionally biased region" description="Acidic residues" evidence="1">
    <location>
        <begin position="143"/>
        <end position="153"/>
    </location>
</feature>
<feature type="compositionally biased region" description="Basic and acidic residues" evidence="1">
    <location>
        <begin position="173"/>
        <end position="182"/>
    </location>
</feature>
<evidence type="ECO:0000256" key="1">
    <source>
        <dbReference type="SAM" id="MobiDB-lite"/>
    </source>
</evidence>
<evidence type="ECO:0000313" key="3">
    <source>
        <dbReference type="Proteomes" id="UP000054485"/>
    </source>
</evidence>
<dbReference type="HOGENOM" id="CLU_002498_3_2_1"/>
<reference evidence="2 3" key="1">
    <citation type="submission" date="2014-04" db="EMBL/GenBank/DDBJ databases">
        <authorList>
            <consortium name="DOE Joint Genome Institute"/>
            <person name="Kuo A."/>
            <person name="Ruytinx J."/>
            <person name="Rineau F."/>
            <person name="Colpaert J."/>
            <person name="Kohler A."/>
            <person name="Nagy L.G."/>
            <person name="Floudas D."/>
            <person name="Copeland A."/>
            <person name="Barry K.W."/>
            <person name="Cichocki N."/>
            <person name="Veneault-Fourrey C."/>
            <person name="LaButti K."/>
            <person name="Lindquist E.A."/>
            <person name="Lipzen A."/>
            <person name="Lundell T."/>
            <person name="Morin E."/>
            <person name="Murat C."/>
            <person name="Sun H."/>
            <person name="Tunlid A."/>
            <person name="Henrissat B."/>
            <person name="Grigoriev I.V."/>
            <person name="Hibbett D.S."/>
            <person name="Martin F."/>
            <person name="Nordberg H.P."/>
            <person name="Cantor M.N."/>
            <person name="Hua S.X."/>
        </authorList>
    </citation>
    <scope>NUCLEOTIDE SEQUENCE [LARGE SCALE GENOMIC DNA]</scope>
    <source>
        <strain evidence="2 3">UH-Slu-Lm8-n1</strain>
    </source>
</reference>
<proteinExistence type="predicted"/>
<name>A0A0C9ZTQ5_9AGAM</name>